<organism evidence="6 7">
    <name type="scientific">Desulfoluna spongiiphila</name>
    <dbReference type="NCBI Taxonomy" id="419481"/>
    <lineage>
        <taxon>Bacteria</taxon>
        <taxon>Pseudomonadati</taxon>
        <taxon>Thermodesulfobacteriota</taxon>
        <taxon>Desulfobacteria</taxon>
        <taxon>Desulfobacterales</taxon>
        <taxon>Desulfolunaceae</taxon>
        <taxon>Desulfoluna</taxon>
    </lineage>
</organism>
<evidence type="ECO:0000256" key="1">
    <source>
        <dbReference type="ARBA" id="ARBA00022729"/>
    </source>
</evidence>
<dbReference type="SUPFAM" id="SSF141072">
    <property type="entry name" value="CalX-like"/>
    <property type="match status" value="1"/>
</dbReference>
<protein>
    <submittedName>
        <fullName evidence="6">Calx-beta domain-containing protein</fullName>
    </submittedName>
</protein>
<dbReference type="InterPro" id="IPR003644">
    <property type="entry name" value="Calx_beta"/>
</dbReference>
<evidence type="ECO:0000256" key="2">
    <source>
        <dbReference type="ARBA" id="ARBA00022737"/>
    </source>
</evidence>
<dbReference type="STRING" id="419481.SAMN05216233_105245"/>
<dbReference type="GO" id="GO:0007154">
    <property type="term" value="P:cell communication"/>
    <property type="evidence" value="ECO:0007669"/>
    <property type="project" value="InterPro"/>
</dbReference>
<accession>A0A1G5E9G8</accession>
<sequence>MKMKLMHPLYRVALFTVLIFAAIGAGKAFAATETFDVSGEPSGEALVNGNTPYELNDFTYQILTVDGTLATAQIAWWNSFGSGNTACFNIGGDQYDKVTIFSISKTDGSSFTATSLWINNAGEALTITGFKDDNPTAQTTNVSAGNSGPVSLGWLDIDELRLSSTELIIDIDDFIYTLPVKPTVTTAAASSVAAASAILGGNVTADGGASVTARGVVYSSVDTTPEAGEANVTIHAIGSGTGIFSESVGSLATGTLYYFRAYATNAVGTGYGTVAQFTTNTTPVISIADATLAYTENGGAVQTDSAATLSDADGDSEWNAGTLKAQVTANSEAADEVSISGTGVSVSGTDLMVSGTDVGDVSASGGVVTGGTALSITFDADATNAIVQNVLRSILYRNTSDDPGTSNRTLTVTATDSHGASASDTRTISLAAVNDPPTLSATGKDPEFSEDGAAAVLFESASVSTVEGGQSLAGLEVEVTEVRDATEFLRIDGTDVALTQGETGTTSGSSLAYGVTVSDTTATVSLSGGTLTTGEAAALVNAMAYLNSSDTPTASPDRVVTLTVLTDSGGTANGGTDTAALSVSSTVSVTAANDPPTAAGFTAAPIYQGTPYSFTTGAFGYGDVEGNDLDHLRIPSVPANGSLWVDTDGSGTINGSEQVLANNGTVSKADLDAGRFSYLNTSGTSSSFVFGVSDADDDSTSTYTCTLTVTAEPTVTLSLAPASSIDENGGSTNAKATLSHAFDKAVTVSLAFSGTAAGSGTDYTASGASITISSGSLSGTVAITGVDDVLDEADETVIVSISSVTNGSESGVQEETVTLTDDDAEPTVVFTSAAQASTDESGTLTLTAELSAVSGRAVTVPFTIGTGSTATGGARIIPFRPAR</sequence>
<keyword evidence="3" id="KW-0106">Calcium</keyword>
<evidence type="ECO:0000259" key="5">
    <source>
        <dbReference type="Pfam" id="PF03160"/>
    </source>
</evidence>
<evidence type="ECO:0000256" key="3">
    <source>
        <dbReference type="ARBA" id="ARBA00022837"/>
    </source>
</evidence>
<gene>
    <name evidence="6" type="ORF">SAMN05216233_105245</name>
</gene>
<dbReference type="AlphaFoldDB" id="A0A1G5E9G8"/>
<dbReference type="Proteomes" id="UP000198870">
    <property type="component" value="Unassembled WGS sequence"/>
</dbReference>
<dbReference type="Gene3D" id="2.60.40.2030">
    <property type="match status" value="1"/>
</dbReference>
<dbReference type="Pfam" id="PF03160">
    <property type="entry name" value="Calx-beta"/>
    <property type="match status" value="1"/>
</dbReference>
<dbReference type="GO" id="GO:0016020">
    <property type="term" value="C:membrane"/>
    <property type="evidence" value="ECO:0007669"/>
    <property type="project" value="InterPro"/>
</dbReference>
<feature type="signal peptide" evidence="4">
    <location>
        <begin position="1"/>
        <end position="30"/>
    </location>
</feature>
<evidence type="ECO:0000256" key="4">
    <source>
        <dbReference type="SAM" id="SignalP"/>
    </source>
</evidence>
<keyword evidence="7" id="KW-1185">Reference proteome</keyword>
<feature type="domain" description="Calx-beta" evidence="5">
    <location>
        <begin position="723"/>
        <end position="823"/>
    </location>
</feature>
<evidence type="ECO:0000313" key="6">
    <source>
        <dbReference type="EMBL" id="SCY23535.1"/>
    </source>
</evidence>
<feature type="chain" id="PRO_5011545402" evidence="4">
    <location>
        <begin position="31"/>
        <end position="883"/>
    </location>
</feature>
<reference evidence="6 7" key="1">
    <citation type="submission" date="2016-10" db="EMBL/GenBank/DDBJ databases">
        <authorList>
            <person name="de Groot N.N."/>
        </authorList>
    </citation>
    <scope>NUCLEOTIDE SEQUENCE [LARGE SCALE GENOMIC DNA]</scope>
    <source>
        <strain evidence="6 7">AA1</strain>
    </source>
</reference>
<proteinExistence type="predicted"/>
<dbReference type="OrthoDB" id="262245at2"/>
<keyword evidence="2" id="KW-0677">Repeat</keyword>
<dbReference type="InterPro" id="IPR038081">
    <property type="entry name" value="CalX-like_sf"/>
</dbReference>
<keyword evidence="1 4" id="KW-0732">Signal</keyword>
<name>A0A1G5E9G8_9BACT</name>
<evidence type="ECO:0000313" key="7">
    <source>
        <dbReference type="Proteomes" id="UP000198870"/>
    </source>
</evidence>
<dbReference type="EMBL" id="FMUX01000005">
    <property type="protein sequence ID" value="SCY23535.1"/>
    <property type="molecule type" value="Genomic_DNA"/>
</dbReference>